<proteinExistence type="predicted"/>
<dbReference type="AlphaFoldDB" id="A0A6G6SQ50"/>
<name>A0A6G6SQ50_PROVU</name>
<dbReference type="EMBL" id="CP047347">
    <property type="protein sequence ID" value="QIF96527.1"/>
    <property type="molecule type" value="Genomic_DNA"/>
</dbReference>
<evidence type="ECO:0000313" key="2">
    <source>
        <dbReference type="Proteomes" id="UP000503287"/>
    </source>
</evidence>
<sequence>MSNFNKTYDRTSTGKKRNYRKTQYRFYWRNPSWWNRIYTTKKRREDDRKNLLKIIKGCDPEYIIWIPDKKPDSYFW</sequence>
<protein>
    <submittedName>
        <fullName evidence="1">Uncharacterized protein</fullName>
    </submittedName>
</protein>
<reference evidence="1 2" key="1">
    <citation type="submission" date="2020-01" db="EMBL/GenBank/DDBJ databases">
        <title>The genomic epidemiology of tigecycline resistance gene tet(X) variants in a swine farm in China.</title>
        <authorList>
            <person name="Peng K."/>
            <person name="Li R."/>
        </authorList>
    </citation>
    <scope>NUCLEOTIDE SEQUENCE [LARGE SCALE GENOMIC DNA]</scope>
    <source>
        <strain evidence="1 2">ZN3</strain>
        <plasmid evidence="1 2">pZN3-6kb</plasmid>
    </source>
</reference>
<organism evidence="1 2">
    <name type="scientific">Proteus vulgaris</name>
    <dbReference type="NCBI Taxonomy" id="585"/>
    <lineage>
        <taxon>Bacteria</taxon>
        <taxon>Pseudomonadati</taxon>
        <taxon>Pseudomonadota</taxon>
        <taxon>Gammaproteobacteria</taxon>
        <taxon>Enterobacterales</taxon>
        <taxon>Morganellaceae</taxon>
        <taxon>Proteus</taxon>
    </lineage>
</organism>
<keyword evidence="2" id="KW-1185">Reference proteome</keyword>
<accession>A0A6G6SQ50</accession>
<gene>
    <name evidence="1" type="ORF">GTH24_21760</name>
</gene>
<keyword evidence="1" id="KW-0614">Plasmid</keyword>
<evidence type="ECO:0000313" key="1">
    <source>
        <dbReference type="EMBL" id="QIF96527.1"/>
    </source>
</evidence>
<geneLocation type="plasmid" evidence="1 2">
    <name>pZN3-6kb</name>
</geneLocation>
<dbReference type="RefSeq" id="WP_164526972.1">
    <property type="nucleotide sequence ID" value="NZ_CP047347.1"/>
</dbReference>
<dbReference type="Proteomes" id="UP000503287">
    <property type="component" value="Plasmid pZN3-6kb"/>
</dbReference>